<reference evidence="4" key="2">
    <citation type="submission" date="2021-12" db="EMBL/GenBank/DDBJ databases">
        <title>Resequencing data analysis of finger millet.</title>
        <authorList>
            <person name="Hatakeyama M."/>
            <person name="Aluri S."/>
            <person name="Balachadran M.T."/>
            <person name="Sivarajan S.R."/>
            <person name="Poveda L."/>
            <person name="Shimizu-Inatsugi R."/>
            <person name="Schlapbach R."/>
            <person name="Sreeman S.M."/>
            <person name="Shimizu K.K."/>
        </authorList>
    </citation>
    <scope>NUCLEOTIDE SEQUENCE</scope>
</reference>
<evidence type="ECO:0000313" key="4">
    <source>
        <dbReference type="EMBL" id="GJN02124.1"/>
    </source>
</evidence>
<evidence type="ECO:0000256" key="1">
    <source>
        <dbReference type="ARBA" id="ARBA00005953"/>
    </source>
</evidence>
<name>A0AAV5CUQ5_ELECO</name>
<feature type="region of interest" description="Disordered" evidence="3">
    <location>
        <begin position="1"/>
        <end position="29"/>
    </location>
</feature>
<dbReference type="Pfam" id="PF13279">
    <property type="entry name" value="4HBT_2"/>
    <property type="match status" value="2"/>
</dbReference>
<dbReference type="GO" id="GO:0016297">
    <property type="term" value="F:fatty acyl-[ACP] hydrolase activity"/>
    <property type="evidence" value="ECO:0007669"/>
    <property type="project" value="TreeGrafter"/>
</dbReference>
<proteinExistence type="inferred from homology"/>
<evidence type="ECO:0000256" key="2">
    <source>
        <dbReference type="ARBA" id="ARBA00022801"/>
    </source>
</evidence>
<comment type="caution">
    <text evidence="4">The sequence shown here is derived from an EMBL/GenBank/DDBJ whole genome shotgun (WGS) entry which is preliminary data.</text>
</comment>
<organism evidence="4 5">
    <name type="scientific">Eleusine coracana subsp. coracana</name>
    <dbReference type="NCBI Taxonomy" id="191504"/>
    <lineage>
        <taxon>Eukaryota</taxon>
        <taxon>Viridiplantae</taxon>
        <taxon>Streptophyta</taxon>
        <taxon>Embryophyta</taxon>
        <taxon>Tracheophyta</taxon>
        <taxon>Spermatophyta</taxon>
        <taxon>Magnoliopsida</taxon>
        <taxon>Liliopsida</taxon>
        <taxon>Poales</taxon>
        <taxon>Poaceae</taxon>
        <taxon>PACMAD clade</taxon>
        <taxon>Chloridoideae</taxon>
        <taxon>Cynodonteae</taxon>
        <taxon>Eleusininae</taxon>
        <taxon>Eleusine</taxon>
    </lineage>
</organism>
<sequence>MHHPFSRFVPNARPAAPPMHAGRGFPSLHRPPFLRGAPLTGRRACRPLAVSVQSASPQAGLRLENKFFEVEMKVRDYELDQYGVVNNAVYASYCQHGRHELLESVGISADAVARSGESLALSELNLKYFAPLRSGDRFVIKVRLESIKGVCMIFEHFIEKLPNREGAQATNAFNQLTPTRMELEDKVFVVEMQVHDDDLDLYGVVNNAIYASYINRARDVLLEYLGIGVEYWASSGNAMAISELNLKYFAPLRIGDRFVVKLVLDARATIVFLNKDYRPTRVFPEVAAKTWEMFGCKEG</sequence>
<evidence type="ECO:0000256" key="3">
    <source>
        <dbReference type="SAM" id="MobiDB-lite"/>
    </source>
</evidence>
<dbReference type="AlphaFoldDB" id="A0AAV5CUQ5"/>
<dbReference type="CDD" id="cd00586">
    <property type="entry name" value="4HBT"/>
    <property type="match status" value="2"/>
</dbReference>
<dbReference type="InterPro" id="IPR050563">
    <property type="entry name" value="4-hydroxybenzoyl-CoA_TE"/>
</dbReference>
<protein>
    <recommendedName>
        <fullName evidence="6">Thioesterase domain-containing protein</fullName>
    </recommendedName>
</protein>
<evidence type="ECO:0008006" key="6">
    <source>
        <dbReference type="Google" id="ProtNLM"/>
    </source>
</evidence>
<gene>
    <name evidence="4" type="primary">ga19446</name>
    <name evidence="4" type="ORF">PR202_ga19446</name>
</gene>
<evidence type="ECO:0000313" key="5">
    <source>
        <dbReference type="Proteomes" id="UP001054889"/>
    </source>
</evidence>
<keyword evidence="2" id="KW-0378">Hydrolase</keyword>
<reference evidence="4" key="1">
    <citation type="journal article" date="2018" name="DNA Res.">
        <title>Multiple hybrid de novo genome assembly of finger millet, an orphan allotetraploid crop.</title>
        <authorList>
            <person name="Hatakeyama M."/>
            <person name="Aluri S."/>
            <person name="Balachadran M.T."/>
            <person name="Sivarajan S.R."/>
            <person name="Patrignani A."/>
            <person name="Gruter S."/>
            <person name="Poveda L."/>
            <person name="Shimizu-Inatsugi R."/>
            <person name="Baeten J."/>
            <person name="Francoijs K.J."/>
            <person name="Nataraja K.N."/>
            <person name="Reddy Y.A.N."/>
            <person name="Phadnis S."/>
            <person name="Ravikumar R.L."/>
            <person name="Schlapbach R."/>
            <person name="Sreeman S.M."/>
            <person name="Shimizu K.K."/>
        </authorList>
    </citation>
    <scope>NUCLEOTIDE SEQUENCE</scope>
</reference>
<accession>A0AAV5CUQ5</accession>
<dbReference type="GO" id="GO:0009507">
    <property type="term" value="C:chloroplast"/>
    <property type="evidence" value="ECO:0007669"/>
    <property type="project" value="TreeGrafter"/>
</dbReference>
<dbReference type="InterPro" id="IPR029069">
    <property type="entry name" value="HotDog_dom_sf"/>
</dbReference>
<dbReference type="Gene3D" id="3.10.129.10">
    <property type="entry name" value="Hotdog Thioesterase"/>
    <property type="match status" value="2"/>
</dbReference>
<keyword evidence="5" id="KW-1185">Reference proteome</keyword>
<dbReference type="PANTHER" id="PTHR31793:SF27">
    <property type="entry name" value="NOVEL THIOESTERASE SUPERFAMILY DOMAIN AND SAPOSIN A-TYPE DOMAIN CONTAINING PROTEIN (0610012H03RIK)"/>
    <property type="match status" value="1"/>
</dbReference>
<comment type="similarity">
    <text evidence="1">Belongs to the 4-hydroxybenzoyl-CoA thioesterase family.</text>
</comment>
<dbReference type="Proteomes" id="UP001054889">
    <property type="component" value="Unassembled WGS sequence"/>
</dbReference>
<dbReference type="EMBL" id="BQKI01000009">
    <property type="protein sequence ID" value="GJN02124.1"/>
    <property type="molecule type" value="Genomic_DNA"/>
</dbReference>
<dbReference type="PANTHER" id="PTHR31793">
    <property type="entry name" value="4-HYDROXYBENZOYL-COA THIOESTERASE FAMILY MEMBER"/>
    <property type="match status" value="1"/>
</dbReference>
<dbReference type="SUPFAM" id="SSF54637">
    <property type="entry name" value="Thioesterase/thiol ester dehydrase-isomerase"/>
    <property type="match status" value="2"/>
</dbReference>